<evidence type="ECO:0000313" key="2">
    <source>
        <dbReference type="EMBL" id="MFC3109527.1"/>
    </source>
</evidence>
<sequence length="290" mass="29785">MSKSIATPGTDLMAATDPSVAPLVVRDMQVPGAAQATLAARLYSTSTSPSAATVADSLIVFFHQGGFVGGSLDESDEFARALAIGTGLPVLSASYTLACQQPFPAAVEDAHAVLCWAAQHHATLRWSGARLITAGIEAGGNLAAVSALVARDRGGPPLAAQILIMPMLDPGLTSGSMRALNASPGVAGVADACAAGYRGYLPRVADRTHPYASPLQSSRLKDLPAALILSAQEDPLRDEGEQYGARLIAAGVKTLVKRLAPVPLQDGPARCRCAREHSALSEIAAFIAGL</sequence>
<dbReference type="RefSeq" id="WP_390322980.1">
    <property type="nucleotide sequence ID" value="NZ_JBHRTP010000053.1"/>
</dbReference>
<keyword evidence="2" id="KW-0378">Hydrolase</keyword>
<name>A0ABV7F6W5_9BURK</name>
<evidence type="ECO:0000259" key="1">
    <source>
        <dbReference type="Pfam" id="PF07859"/>
    </source>
</evidence>
<proteinExistence type="predicted"/>
<dbReference type="Proteomes" id="UP001595530">
    <property type="component" value="Unassembled WGS sequence"/>
</dbReference>
<organism evidence="2 3">
    <name type="scientific">Undibacterium arcticum</name>
    <dbReference type="NCBI Taxonomy" id="1762892"/>
    <lineage>
        <taxon>Bacteria</taxon>
        <taxon>Pseudomonadati</taxon>
        <taxon>Pseudomonadota</taxon>
        <taxon>Betaproteobacteria</taxon>
        <taxon>Burkholderiales</taxon>
        <taxon>Oxalobacteraceae</taxon>
        <taxon>Undibacterium</taxon>
    </lineage>
</organism>
<comment type="caution">
    <text evidence="2">The sequence shown here is derived from an EMBL/GenBank/DDBJ whole genome shotgun (WGS) entry which is preliminary data.</text>
</comment>
<dbReference type="SUPFAM" id="SSF53474">
    <property type="entry name" value="alpha/beta-Hydrolases"/>
    <property type="match status" value="1"/>
</dbReference>
<feature type="domain" description="Alpha/beta hydrolase fold-3" evidence="1">
    <location>
        <begin position="59"/>
        <end position="259"/>
    </location>
</feature>
<evidence type="ECO:0000313" key="3">
    <source>
        <dbReference type="Proteomes" id="UP001595530"/>
    </source>
</evidence>
<dbReference type="InterPro" id="IPR013094">
    <property type="entry name" value="AB_hydrolase_3"/>
</dbReference>
<dbReference type="PANTHER" id="PTHR23025">
    <property type="entry name" value="TRIACYLGLYCEROL LIPASE"/>
    <property type="match status" value="1"/>
</dbReference>
<dbReference type="Pfam" id="PF07859">
    <property type="entry name" value="Abhydrolase_3"/>
    <property type="match status" value="1"/>
</dbReference>
<dbReference type="EMBL" id="JBHRTP010000053">
    <property type="protein sequence ID" value="MFC3109527.1"/>
    <property type="molecule type" value="Genomic_DNA"/>
</dbReference>
<dbReference type="PANTHER" id="PTHR23025:SF3">
    <property type="entry name" value="HORMONE-SENSITIVE LIPASE"/>
    <property type="match status" value="1"/>
</dbReference>
<reference evidence="3" key="1">
    <citation type="journal article" date="2019" name="Int. J. Syst. Evol. Microbiol.">
        <title>The Global Catalogue of Microorganisms (GCM) 10K type strain sequencing project: providing services to taxonomists for standard genome sequencing and annotation.</title>
        <authorList>
            <consortium name="The Broad Institute Genomics Platform"/>
            <consortium name="The Broad Institute Genome Sequencing Center for Infectious Disease"/>
            <person name="Wu L."/>
            <person name="Ma J."/>
        </authorList>
    </citation>
    <scope>NUCLEOTIDE SEQUENCE [LARGE SCALE GENOMIC DNA]</scope>
    <source>
        <strain evidence="3">KCTC 42986</strain>
    </source>
</reference>
<keyword evidence="3" id="KW-1185">Reference proteome</keyword>
<gene>
    <name evidence="2" type="ORF">ACFOFO_16415</name>
</gene>
<dbReference type="GO" id="GO:0016787">
    <property type="term" value="F:hydrolase activity"/>
    <property type="evidence" value="ECO:0007669"/>
    <property type="project" value="UniProtKB-KW"/>
</dbReference>
<dbReference type="InterPro" id="IPR029058">
    <property type="entry name" value="AB_hydrolase_fold"/>
</dbReference>
<dbReference type="Gene3D" id="3.40.50.1820">
    <property type="entry name" value="alpha/beta hydrolase"/>
    <property type="match status" value="1"/>
</dbReference>
<protein>
    <submittedName>
        <fullName evidence="2">Alpha/beta hydrolase</fullName>
    </submittedName>
</protein>
<accession>A0ABV7F6W5</accession>